<feature type="domain" description="Acylphosphatase-like" evidence="8">
    <location>
        <begin position="6"/>
        <end position="93"/>
    </location>
</feature>
<evidence type="ECO:0000256" key="7">
    <source>
        <dbReference type="RuleBase" id="RU004168"/>
    </source>
</evidence>
<keyword evidence="5 6" id="KW-0378">Hydrolase</keyword>
<dbReference type="eggNOG" id="COG1254">
    <property type="taxonomic scope" value="Bacteria"/>
</dbReference>
<evidence type="ECO:0000256" key="1">
    <source>
        <dbReference type="ARBA" id="ARBA00005614"/>
    </source>
</evidence>
<name>E8MXE0_ANATU</name>
<dbReference type="PANTHER" id="PTHR47268:SF4">
    <property type="entry name" value="ACYLPHOSPHATASE"/>
    <property type="match status" value="1"/>
</dbReference>
<dbReference type="EMBL" id="AP012029">
    <property type="protein sequence ID" value="BAJ64021.1"/>
    <property type="molecule type" value="Genomic_DNA"/>
</dbReference>
<dbReference type="PROSITE" id="PS51160">
    <property type="entry name" value="ACYLPHOSPHATASE_3"/>
    <property type="match status" value="1"/>
</dbReference>
<dbReference type="PANTHER" id="PTHR47268">
    <property type="entry name" value="ACYLPHOSPHATASE"/>
    <property type="match status" value="1"/>
</dbReference>
<dbReference type="InParanoid" id="E8MXE0"/>
<dbReference type="Proteomes" id="UP000008922">
    <property type="component" value="Chromosome"/>
</dbReference>
<dbReference type="SUPFAM" id="SSF54975">
    <property type="entry name" value="Acylphosphatase/BLUF domain-like"/>
    <property type="match status" value="1"/>
</dbReference>
<gene>
    <name evidence="9" type="ordered locus">ANT_19950</name>
</gene>
<dbReference type="HOGENOM" id="CLU_141932_1_0_0"/>
<dbReference type="InterPro" id="IPR001792">
    <property type="entry name" value="Acylphosphatase-like_dom"/>
</dbReference>
<dbReference type="Gene3D" id="3.30.70.100">
    <property type="match status" value="1"/>
</dbReference>
<dbReference type="GO" id="GO:0003998">
    <property type="term" value="F:acylphosphatase activity"/>
    <property type="evidence" value="ECO:0007669"/>
    <property type="project" value="UniProtKB-EC"/>
</dbReference>
<dbReference type="FunCoup" id="E8MXE0">
    <property type="interactions" value="154"/>
</dbReference>
<evidence type="ECO:0000256" key="6">
    <source>
        <dbReference type="RuleBase" id="RU000553"/>
    </source>
</evidence>
<evidence type="ECO:0000313" key="10">
    <source>
        <dbReference type="Proteomes" id="UP000008922"/>
    </source>
</evidence>
<organism evidence="9 10">
    <name type="scientific">Anaerolinea thermophila (strain DSM 14523 / JCM 11388 / NBRC 100420 / UNI-1)</name>
    <dbReference type="NCBI Taxonomy" id="926569"/>
    <lineage>
        <taxon>Bacteria</taxon>
        <taxon>Bacillati</taxon>
        <taxon>Chloroflexota</taxon>
        <taxon>Anaerolineae</taxon>
        <taxon>Anaerolineales</taxon>
        <taxon>Anaerolineaceae</taxon>
        <taxon>Anaerolinea</taxon>
    </lineage>
</organism>
<dbReference type="InterPro" id="IPR017968">
    <property type="entry name" value="Acylphosphatase_CS"/>
</dbReference>
<comment type="similarity">
    <text evidence="1 7">Belongs to the acylphosphatase family.</text>
</comment>
<reference evidence="9 10" key="1">
    <citation type="submission" date="2010-12" db="EMBL/GenBank/DDBJ databases">
        <title>Whole genome sequence of Anaerolinea thermophila UNI-1.</title>
        <authorList>
            <person name="Narita-Yamada S."/>
            <person name="Kishi E."/>
            <person name="Watanabe Y."/>
            <person name="Takasaki K."/>
            <person name="Ankai A."/>
            <person name="Oguchi A."/>
            <person name="Fukui S."/>
            <person name="Takahashi M."/>
            <person name="Yashiro I."/>
            <person name="Hosoyama A."/>
            <person name="Sekiguchi Y."/>
            <person name="Hanada S."/>
            <person name="Fujita N."/>
        </authorList>
    </citation>
    <scope>NUCLEOTIDE SEQUENCE [LARGE SCALE GENOMIC DNA]</scope>
    <source>
        <strain evidence="10">DSM 14523 / JCM 11388 / NBRC 100420 / UNI-1</strain>
    </source>
</reference>
<dbReference type="OrthoDB" id="9808093at2"/>
<evidence type="ECO:0000313" key="9">
    <source>
        <dbReference type="EMBL" id="BAJ64021.1"/>
    </source>
</evidence>
<dbReference type="InterPro" id="IPR020456">
    <property type="entry name" value="Acylphosphatase"/>
</dbReference>
<dbReference type="AlphaFoldDB" id="E8MXE0"/>
<proteinExistence type="inferred from homology"/>
<dbReference type="PROSITE" id="PS00151">
    <property type="entry name" value="ACYLPHOSPHATASE_2"/>
    <property type="match status" value="1"/>
</dbReference>
<dbReference type="RefSeq" id="WP_013560392.1">
    <property type="nucleotide sequence ID" value="NC_014960.1"/>
</dbReference>
<evidence type="ECO:0000256" key="2">
    <source>
        <dbReference type="ARBA" id="ARBA00012150"/>
    </source>
</evidence>
<evidence type="ECO:0000256" key="5">
    <source>
        <dbReference type="PROSITE-ProRule" id="PRU00520"/>
    </source>
</evidence>
<dbReference type="PRINTS" id="PR00112">
    <property type="entry name" value="ACYLPHPHTASE"/>
</dbReference>
<protein>
    <recommendedName>
        <fullName evidence="3 5">Acylphosphatase</fullName>
        <ecNumber evidence="2 5">3.6.1.7</ecNumber>
    </recommendedName>
</protein>
<dbReference type="EC" id="3.6.1.7" evidence="2 5"/>
<evidence type="ECO:0000256" key="3">
    <source>
        <dbReference type="ARBA" id="ARBA00015991"/>
    </source>
</evidence>
<evidence type="ECO:0000259" key="8">
    <source>
        <dbReference type="PROSITE" id="PS51160"/>
    </source>
</evidence>
<dbReference type="InterPro" id="IPR036046">
    <property type="entry name" value="Acylphosphatase-like_dom_sf"/>
</dbReference>
<feature type="active site" evidence="5">
    <location>
        <position position="39"/>
    </location>
</feature>
<dbReference type="Pfam" id="PF00708">
    <property type="entry name" value="Acylphosphatase"/>
    <property type="match status" value="1"/>
</dbReference>
<dbReference type="KEGG" id="atm:ANT_19950"/>
<dbReference type="STRING" id="926569.ANT_19950"/>
<keyword evidence="10" id="KW-1185">Reference proteome</keyword>
<evidence type="ECO:0000256" key="4">
    <source>
        <dbReference type="ARBA" id="ARBA00047645"/>
    </source>
</evidence>
<sequence length="99" mass="11190">MENNARLHALVIGHVQGVGFRAFVYDRAQSLQLTGWVRNTYEGDVEVTAEGPRETLETFLNDLRRGPRSAHVVDVRVQWEQATGQFPKFSILPTSYSSL</sequence>
<feature type="active site" evidence="5">
    <location>
        <position position="21"/>
    </location>
</feature>
<dbReference type="PROSITE" id="PS00150">
    <property type="entry name" value="ACYLPHOSPHATASE_1"/>
    <property type="match status" value="1"/>
</dbReference>
<accession>E8MXE0</accession>
<comment type="catalytic activity">
    <reaction evidence="4 5 6">
        <text>an acyl phosphate + H2O = a carboxylate + phosphate + H(+)</text>
        <dbReference type="Rhea" id="RHEA:14965"/>
        <dbReference type="ChEBI" id="CHEBI:15377"/>
        <dbReference type="ChEBI" id="CHEBI:15378"/>
        <dbReference type="ChEBI" id="CHEBI:29067"/>
        <dbReference type="ChEBI" id="CHEBI:43474"/>
        <dbReference type="ChEBI" id="CHEBI:59918"/>
        <dbReference type="EC" id="3.6.1.7"/>
    </reaction>
</comment>